<dbReference type="PROSITE" id="PS00045">
    <property type="entry name" value="HISTONE_LIKE"/>
    <property type="match status" value="1"/>
</dbReference>
<dbReference type="GO" id="GO:0030527">
    <property type="term" value="F:structural constituent of chromatin"/>
    <property type="evidence" value="ECO:0007669"/>
    <property type="project" value="InterPro"/>
</dbReference>
<dbReference type="EMBL" id="JAEMHM010000029">
    <property type="protein sequence ID" value="MBJ6727781.1"/>
    <property type="molecule type" value="Genomic_DNA"/>
</dbReference>
<keyword evidence="4" id="KW-0805">Transcription regulation</keyword>
<evidence type="ECO:0000256" key="2">
    <source>
        <dbReference type="ARBA" id="ARBA00018329"/>
    </source>
</evidence>
<organism evidence="10 11">
    <name type="scientific">Geomesophilobacter sediminis</name>
    <dbReference type="NCBI Taxonomy" id="2798584"/>
    <lineage>
        <taxon>Bacteria</taxon>
        <taxon>Pseudomonadati</taxon>
        <taxon>Thermodesulfobacteriota</taxon>
        <taxon>Desulfuromonadia</taxon>
        <taxon>Geobacterales</taxon>
        <taxon>Geobacteraceae</taxon>
        <taxon>Geomesophilobacter</taxon>
    </lineage>
</organism>
<dbReference type="PRINTS" id="PR01727">
    <property type="entry name" value="DNABINDINGHU"/>
</dbReference>
<evidence type="ECO:0000256" key="5">
    <source>
        <dbReference type="ARBA" id="ARBA00023125"/>
    </source>
</evidence>
<dbReference type="RefSeq" id="WP_199386921.1">
    <property type="nucleotide sequence ID" value="NZ_JAEMHM010000029.1"/>
</dbReference>
<dbReference type="GO" id="GO:0009893">
    <property type="term" value="P:positive regulation of metabolic process"/>
    <property type="evidence" value="ECO:0007669"/>
    <property type="project" value="UniProtKB-ARBA"/>
</dbReference>
<dbReference type="InterPro" id="IPR005684">
    <property type="entry name" value="IHF_alpha"/>
</dbReference>
<dbReference type="GO" id="GO:0006417">
    <property type="term" value="P:regulation of translation"/>
    <property type="evidence" value="ECO:0007669"/>
    <property type="project" value="UniProtKB-KW"/>
</dbReference>
<dbReference type="Proteomes" id="UP000636888">
    <property type="component" value="Unassembled WGS sequence"/>
</dbReference>
<dbReference type="GO" id="GO:0003677">
    <property type="term" value="F:DNA binding"/>
    <property type="evidence" value="ECO:0007669"/>
    <property type="project" value="UniProtKB-KW"/>
</dbReference>
<evidence type="ECO:0000256" key="6">
    <source>
        <dbReference type="ARBA" id="ARBA00023163"/>
    </source>
</evidence>
<protein>
    <recommendedName>
        <fullName evidence="2">Integration host factor subunit alpha</fullName>
    </recommendedName>
</protein>
<dbReference type="PANTHER" id="PTHR33175:SF2">
    <property type="entry name" value="INTEGRATION HOST FACTOR SUBUNIT ALPHA"/>
    <property type="match status" value="1"/>
</dbReference>
<evidence type="ECO:0000256" key="1">
    <source>
        <dbReference type="ARBA" id="ARBA00010529"/>
    </source>
</evidence>
<sequence>MTKIEIAQRIAEQSGLNRKESLEMVEEVLGILKDTLESGEEVKISGFGSFELKDKRDRTGRNPQTGELMSIKARRVLTFRPSKLLRKALNAEEPTPPRAHREHRAHEPATAFAST</sequence>
<gene>
    <name evidence="10" type="ORF">JFN93_23990</name>
</gene>
<dbReference type="PANTHER" id="PTHR33175">
    <property type="entry name" value="DNA-BINDING PROTEIN HU"/>
    <property type="match status" value="1"/>
</dbReference>
<dbReference type="NCBIfam" id="NF001401">
    <property type="entry name" value="PRK00285.1"/>
    <property type="match status" value="1"/>
</dbReference>
<proteinExistence type="inferred from homology"/>
<dbReference type="AlphaFoldDB" id="A0A8J7S8P6"/>
<reference evidence="10" key="1">
    <citation type="submission" date="2020-12" db="EMBL/GenBank/DDBJ databases">
        <title>Geomonas sp. Red875, isolated from river sediment.</title>
        <authorList>
            <person name="Xu Z."/>
            <person name="Zhang Z."/>
            <person name="Masuda Y."/>
            <person name="Itoh H."/>
            <person name="Senoo K."/>
        </authorList>
    </citation>
    <scope>NUCLEOTIDE SEQUENCE</scope>
    <source>
        <strain evidence="10">Red875</strain>
    </source>
</reference>
<dbReference type="SUPFAM" id="SSF47729">
    <property type="entry name" value="IHF-like DNA-binding proteins"/>
    <property type="match status" value="1"/>
</dbReference>
<dbReference type="Pfam" id="PF00216">
    <property type="entry name" value="Bac_DNA_binding"/>
    <property type="match status" value="1"/>
</dbReference>
<name>A0A8J7S8P6_9BACT</name>
<dbReference type="Gene3D" id="4.10.520.10">
    <property type="entry name" value="IHF-like DNA-binding proteins"/>
    <property type="match status" value="1"/>
</dbReference>
<dbReference type="InterPro" id="IPR010992">
    <property type="entry name" value="IHF-like_DNA-bd_dom_sf"/>
</dbReference>
<feature type="region of interest" description="Disordered" evidence="9">
    <location>
        <begin position="87"/>
        <end position="115"/>
    </location>
</feature>
<dbReference type="InterPro" id="IPR000119">
    <property type="entry name" value="Hist_DNA-bd"/>
</dbReference>
<evidence type="ECO:0000313" key="10">
    <source>
        <dbReference type="EMBL" id="MBJ6727781.1"/>
    </source>
</evidence>
<evidence type="ECO:0000256" key="3">
    <source>
        <dbReference type="ARBA" id="ARBA00022845"/>
    </source>
</evidence>
<keyword evidence="7" id="KW-0233">DNA recombination</keyword>
<evidence type="ECO:0000256" key="9">
    <source>
        <dbReference type="SAM" id="MobiDB-lite"/>
    </source>
</evidence>
<dbReference type="CDD" id="cd13835">
    <property type="entry name" value="IHF_A"/>
    <property type="match status" value="1"/>
</dbReference>
<evidence type="ECO:0000256" key="4">
    <source>
        <dbReference type="ARBA" id="ARBA00023015"/>
    </source>
</evidence>
<comment type="caution">
    <text evidence="10">The sequence shown here is derived from an EMBL/GenBank/DDBJ whole genome shotgun (WGS) entry which is preliminary data.</text>
</comment>
<dbReference type="GO" id="GO:0005829">
    <property type="term" value="C:cytosol"/>
    <property type="evidence" value="ECO:0007669"/>
    <property type="project" value="TreeGrafter"/>
</dbReference>
<evidence type="ECO:0000256" key="8">
    <source>
        <dbReference type="RuleBase" id="RU003939"/>
    </source>
</evidence>
<dbReference type="GO" id="GO:0006310">
    <property type="term" value="P:DNA recombination"/>
    <property type="evidence" value="ECO:0007669"/>
    <property type="project" value="UniProtKB-KW"/>
</dbReference>
<keyword evidence="11" id="KW-1185">Reference proteome</keyword>
<comment type="similarity">
    <text evidence="1 8">Belongs to the bacterial histone-like protein family.</text>
</comment>
<dbReference type="InterPro" id="IPR020816">
    <property type="entry name" value="Histone-like_DNA-bd_CS"/>
</dbReference>
<dbReference type="GO" id="GO:0006355">
    <property type="term" value="P:regulation of DNA-templated transcription"/>
    <property type="evidence" value="ECO:0007669"/>
    <property type="project" value="InterPro"/>
</dbReference>
<evidence type="ECO:0000256" key="7">
    <source>
        <dbReference type="ARBA" id="ARBA00023172"/>
    </source>
</evidence>
<keyword evidence="3" id="KW-0810">Translation regulation</keyword>
<keyword evidence="6" id="KW-0804">Transcription</keyword>
<dbReference type="SMART" id="SM00411">
    <property type="entry name" value="BHL"/>
    <property type="match status" value="1"/>
</dbReference>
<evidence type="ECO:0000313" key="11">
    <source>
        <dbReference type="Proteomes" id="UP000636888"/>
    </source>
</evidence>
<keyword evidence="5" id="KW-0238">DNA-binding</keyword>
<accession>A0A8J7S8P6</accession>